<sequence length="155" mass="18030">MRKHFSDALLIGGYELVNRTKVERQLELIKEYLDFLQELQSLTEGEFTGSKRDFHSAERCLQLAIECLINIGNHIISDKGLRAPKDYADIFKVLAENSILLTEDGLTLKQMVQFRNRLVHVYWDIEPKVLWQIIQEELGGIERCARNLAKYAQNH</sequence>
<gene>
    <name evidence="5" type="ORF">E4K67_27905</name>
</gene>
<keyword evidence="2" id="KW-0540">Nuclease</keyword>
<dbReference type="PANTHER" id="PTHR33397">
    <property type="entry name" value="UPF0331 PROTEIN YUTE"/>
    <property type="match status" value="1"/>
</dbReference>
<keyword evidence="3" id="KW-0378">Hydrolase</keyword>
<dbReference type="InterPro" id="IPR008201">
    <property type="entry name" value="HepT-like"/>
</dbReference>
<comment type="similarity">
    <text evidence="4">Belongs to the HepT RNase toxin family.</text>
</comment>
<evidence type="ECO:0000313" key="5">
    <source>
        <dbReference type="EMBL" id="TGE34977.1"/>
    </source>
</evidence>
<name>A0A4Z0QYZ7_9FIRM</name>
<dbReference type="GO" id="GO:0110001">
    <property type="term" value="C:toxin-antitoxin complex"/>
    <property type="evidence" value="ECO:0007669"/>
    <property type="project" value="InterPro"/>
</dbReference>
<dbReference type="PANTHER" id="PTHR33397:SF5">
    <property type="entry name" value="RNASE YUTE-RELATED"/>
    <property type="match status" value="1"/>
</dbReference>
<comment type="caution">
    <text evidence="5">The sequence shown here is derived from an EMBL/GenBank/DDBJ whole genome shotgun (WGS) entry which is preliminary data.</text>
</comment>
<evidence type="ECO:0000313" key="6">
    <source>
        <dbReference type="Proteomes" id="UP000298460"/>
    </source>
</evidence>
<dbReference type="Gene3D" id="1.20.120.580">
    <property type="entry name" value="bsu32300-like"/>
    <property type="match status" value="1"/>
</dbReference>
<dbReference type="NCBIfam" id="NF047751">
    <property type="entry name" value="HepT_toxin"/>
    <property type="match status" value="1"/>
</dbReference>
<dbReference type="Pfam" id="PF01934">
    <property type="entry name" value="HepT-like"/>
    <property type="match status" value="1"/>
</dbReference>
<dbReference type="InterPro" id="IPR052379">
    <property type="entry name" value="Type_VII_TA_RNase"/>
</dbReference>
<evidence type="ECO:0000256" key="2">
    <source>
        <dbReference type="ARBA" id="ARBA00022722"/>
    </source>
</evidence>
<dbReference type="InterPro" id="IPR037038">
    <property type="entry name" value="HepT-like_sf"/>
</dbReference>
<dbReference type="EMBL" id="SPQQ01000023">
    <property type="protein sequence ID" value="TGE34977.1"/>
    <property type="molecule type" value="Genomic_DNA"/>
</dbReference>
<keyword evidence="6" id="KW-1185">Reference proteome</keyword>
<keyword evidence="1" id="KW-1277">Toxin-antitoxin system</keyword>
<organism evidence="5 6">
    <name type="scientific">Desulfosporosinus fructosivorans</name>
    <dbReference type="NCBI Taxonomy" id="2018669"/>
    <lineage>
        <taxon>Bacteria</taxon>
        <taxon>Bacillati</taxon>
        <taxon>Bacillota</taxon>
        <taxon>Clostridia</taxon>
        <taxon>Eubacteriales</taxon>
        <taxon>Desulfitobacteriaceae</taxon>
        <taxon>Desulfosporosinus</taxon>
    </lineage>
</organism>
<accession>A0A4Z0QYZ7</accession>
<proteinExistence type="inferred from homology"/>
<dbReference type="GO" id="GO:0016787">
    <property type="term" value="F:hydrolase activity"/>
    <property type="evidence" value="ECO:0007669"/>
    <property type="project" value="UniProtKB-KW"/>
</dbReference>
<evidence type="ECO:0000256" key="4">
    <source>
        <dbReference type="ARBA" id="ARBA00024207"/>
    </source>
</evidence>
<evidence type="ECO:0000256" key="3">
    <source>
        <dbReference type="ARBA" id="ARBA00022801"/>
    </source>
</evidence>
<protein>
    <submittedName>
        <fullName evidence="5">DUF86 domain-containing protein</fullName>
    </submittedName>
</protein>
<dbReference type="Proteomes" id="UP000298460">
    <property type="component" value="Unassembled WGS sequence"/>
</dbReference>
<dbReference type="GO" id="GO:0004540">
    <property type="term" value="F:RNA nuclease activity"/>
    <property type="evidence" value="ECO:0007669"/>
    <property type="project" value="InterPro"/>
</dbReference>
<dbReference type="AlphaFoldDB" id="A0A4Z0QYZ7"/>
<reference evidence="5 6" key="1">
    <citation type="submission" date="2019-03" db="EMBL/GenBank/DDBJ databases">
        <title>Draft Genome Sequence of Desulfosporosinus fructosivorans Strain 63.6F, Isolated from Marine Sediment in the Baltic Sea.</title>
        <authorList>
            <person name="Hausmann B."/>
            <person name="Vandieken V."/>
            <person name="Pjevac P."/>
            <person name="Schreck K."/>
            <person name="Herbold C.W."/>
            <person name="Loy A."/>
        </authorList>
    </citation>
    <scope>NUCLEOTIDE SEQUENCE [LARGE SCALE GENOMIC DNA]</scope>
    <source>
        <strain evidence="5 6">63.6F</strain>
    </source>
</reference>
<evidence type="ECO:0000256" key="1">
    <source>
        <dbReference type="ARBA" id="ARBA00022649"/>
    </source>
</evidence>